<dbReference type="Proteomes" id="UP001196136">
    <property type="component" value="Unassembled WGS sequence"/>
</dbReference>
<gene>
    <name evidence="1" type="ORF">K1F36_19205</name>
</gene>
<dbReference type="RefSeq" id="WP_220115236.1">
    <property type="nucleotide sequence ID" value="NZ_JAHZSV010000059.1"/>
</dbReference>
<sequence>MRPTLTILLLAFMLQACGPMRQMQKVQSQVPVLGSIGKHRSSLFEKGFQKMGEPELDRPISVAIASVPLSGRMKSRYEKYREHLGMQPLAKTMDSTQMANLAYYQLEISDVVSLVEQLNLDKNSNLKKYLQEDVELVLLSSMSIVVDQALSQKLDMADKLFLKTGSDGALFLQIAGGTQDGKPIKQSSLEIFDFERANFCWKMDNRGRINIAQILMDGITCPGSTKANPEKLNRTPDYLKL</sequence>
<evidence type="ECO:0000313" key="1">
    <source>
        <dbReference type="EMBL" id="MBW8201958.1"/>
    </source>
</evidence>
<proteinExistence type="predicted"/>
<name>A0ABS7EWF6_9FLAO</name>
<protein>
    <recommendedName>
        <fullName evidence="3">Lipoprotein</fullName>
    </recommendedName>
</protein>
<dbReference type="PROSITE" id="PS51257">
    <property type="entry name" value="PROKAR_LIPOPROTEIN"/>
    <property type="match status" value="1"/>
</dbReference>
<evidence type="ECO:0008006" key="3">
    <source>
        <dbReference type="Google" id="ProtNLM"/>
    </source>
</evidence>
<comment type="caution">
    <text evidence="1">The sequence shown here is derived from an EMBL/GenBank/DDBJ whole genome shotgun (WGS) entry which is preliminary data.</text>
</comment>
<reference evidence="1 2" key="1">
    <citation type="submission" date="2021-08" db="EMBL/GenBank/DDBJ databases">
        <title>Muricauda profundi sp. nov., a marine bacterium isolated from deep seawater of the Mariana Trench.</title>
        <authorList>
            <person name="Wei Y."/>
        </authorList>
    </citation>
    <scope>NUCLEOTIDE SEQUENCE [LARGE SCALE GENOMIC DNA]</scope>
    <source>
        <strain evidence="1 2">W52</strain>
    </source>
</reference>
<keyword evidence="2" id="KW-1185">Reference proteome</keyword>
<organism evidence="1 2">
    <name type="scientific">Flagellimonas abyssi</name>
    <dbReference type="NCBI Taxonomy" id="2864871"/>
    <lineage>
        <taxon>Bacteria</taxon>
        <taxon>Pseudomonadati</taxon>
        <taxon>Bacteroidota</taxon>
        <taxon>Flavobacteriia</taxon>
        <taxon>Flavobacteriales</taxon>
        <taxon>Flavobacteriaceae</taxon>
        <taxon>Flagellimonas</taxon>
    </lineage>
</organism>
<dbReference type="EMBL" id="JAHZSV010000059">
    <property type="protein sequence ID" value="MBW8201958.1"/>
    <property type="molecule type" value="Genomic_DNA"/>
</dbReference>
<accession>A0ABS7EWF6</accession>
<evidence type="ECO:0000313" key="2">
    <source>
        <dbReference type="Proteomes" id="UP001196136"/>
    </source>
</evidence>